<dbReference type="OrthoDB" id="2064505at2"/>
<dbReference type="RefSeq" id="WP_083378733.1">
    <property type="nucleotide sequence ID" value="NZ_FOIL01000004.1"/>
</dbReference>
<keyword evidence="1" id="KW-0175">Coiled coil</keyword>
<gene>
    <name evidence="3" type="ORF">SAMN04487771_100425</name>
</gene>
<sequence>MSVRNENNEQTLEEFVQELAQNDDIYEPEKMTGEDFFKMYLEELKDVPKLGLEEEKEILDRIQNGTAGKNDTRRLTEGKLSAALRIARTFENQGVHINDLVQEASVAVLMAAAEYEGGDFDEQMEKKIRESLEALIEEQKREKTIEEDMRARVNVLKDISAAMAKELDRAPTVPELAEKMKMTEDEIRGIMKEMLNAMSVKSAEGQADLYGGGQSPSGNQEE</sequence>
<dbReference type="InterPro" id="IPR013325">
    <property type="entry name" value="RNA_pol_sigma_r2"/>
</dbReference>
<dbReference type="Gene3D" id="1.10.10.10">
    <property type="entry name" value="Winged helix-like DNA-binding domain superfamily/Winged helix DNA-binding domain"/>
    <property type="match status" value="1"/>
</dbReference>
<dbReference type="STRING" id="1526.SAMN02910262_00388"/>
<protein>
    <submittedName>
        <fullName evidence="3">RNA polymerase primary sigma factor</fullName>
    </submittedName>
</protein>
<evidence type="ECO:0000256" key="1">
    <source>
        <dbReference type="SAM" id="Coils"/>
    </source>
</evidence>
<organism evidence="3 4">
    <name type="scientific">[Clostridium] aminophilum</name>
    <dbReference type="NCBI Taxonomy" id="1526"/>
    <lineage>
        <taxon>Bacteria</taxon>
        <taxon>Bacillati</taxon>
        <taxon>Bacillota</taxon>
        <taxon>Clostridia</taxon>
        <taxon>Lachnospirales</taxon>
        <taxon>Lachnospiraceae</taxon>
    </lineage>
</organism>
<dbReference type="eggNOG" id="COG0568">
    <property type="taxonomic scope" value="Bacteria"/>
</dbReference>
<dbReference type="InterPro" id="IPR013324">
    <property type="entry name" value="RNA_pol_sigma_r3/r4-like"/>
</dbReference>
<dbReference type="GO" id="GO:0003700">
    <property type="term" value="F:DNA-binding transcription factor activity"/>
    <property type="evidence" value="ECO:0007669"/>
    <property type="project" value="InterPro"/>
</dbReference>
<dbReference type="PANTHER" id="PTHR30603">
    <property type="entry name" value="RNA POLYMERASE SIGMA FACTOR RPO"/>
    <property type="match status" value="1"/>
</dbReference>
<reference evidence="3 4" key="1">
    <citation type="submission" date="2016-10" db="EMBL/GenBank/DDBJ databases">
        <authorList>
            <person name="de Groot N.N."/>
        </authorList>
    </citation>
    <scope>NUCLEOTIDE SEQUENCE [LARGE SCALE GENOMIC DNA]</scope>
    <source>
        <strain evidence="3 4">KH1P1</strain>
    </source>
</reference>
<name>A0A1I0BEQ5_9FIRM</name>
<dbReference type="Proteomes" id="UP000199820">
    <property type="component" value="Unassembled WGS sequence"/>
</dbReference>
<accession>A0A1I0BEQ5</accession>
<dbReference type="SUPFAM" id="SSF88946">
    <property type="entry name" value="Sigma2 domain of RNA polymerase sigma factors"/>
    <property type="match status" value="1"/>
</dbReference>
<dbReference type="AlphaFoldDB" id="A0A1I0BEQ5"/>
<keyword evidence="4" id="KW-1185">Reference proteome</keyword>
<dbReference type="InterPro" id="IPR007624">
    <property type="entry name" value="RNA_pol_sigma70_r3"/>
</dbReference>
<dbReference type="InterPro" id="IPR050239">
    <property type="entry name" value="Sigma-70_RNA_pol_init_factors"/>
</dbReference>
<dbReference type="SUPFAM" id="SSF88659">
    <property type="entry name" value="Sigma3 and sigma4 domains of RNA polymerase sigma factors"/>
    <property type="match status" value="1"/>
</dbReference>
<evidence type="ECO:0000313" key="3">
    <source>
        <dbReference type="EMBL" id="SET05398.1"/>
    </source>
</evidence>
<evidence type="ECO:0000313" key="4">
    <source>
        <dbReference type="Proteomes" id="UP000199820"/>
    </source>
</evidence>
<dbReference type="PANTHER" id="PTHR30603:SF60">
    <property type="entry name" value="RNA POLYMERASE SIGMA FACTOR RPOD"/>
    <property type="match status" value="1"/>
</dbReference>
<dbReference type="GO" id="GO:0006352">
    <property type="term" value="P:DNA-templated transcription initiation"/>
    <property type="evidence" value="ECO:0007669"/>
    <property type="project" value="InterPro"/>
</dbReference>
<feature type="domain" description="RNA polymerase sigma-70 region 3" evidence="2">
    <location>
        <begin position="153"/>
        <end position="206"/>
    </location>
</feature>
<dbReference type="Pfam" id="PF04539">
    <property type="entry name" value="Sigma70_r3"/>
    <property type="match status" value="1"/>
</dbReference>
<evidence type="ECO:0000259" key="2">
    <source>
        <dbReference type="Pfam" id="PF04539"/>
    </source>
</evidence>
<dbReference type="Gene3D" id="1.10.601.10">
    <property type="entry name" value="RNA Polymerase Primary Sigma Factor"/>
    <property type="match status" value="1"/>
</dbReference>
<dbReference type="InterPro" id="IPR036388">
    <property type="entry name" value="WH-like_DNA-bd_sf"/>
</dbReference>
<dbReference type="EMBL" id="FOIL01000004">
    <property type="protein sequence ID" value="SET05398.1"/>
    <property type="molecule type" value="Genomic_DNA"/>
</dbReference>
<proteinExistence type="predicted"/>
<feature type="coiled-coil region" evidence="1">
    <location>
        <begin position="122"/>
        <end position="149"/>
    </location>
</feature>